<evidence type="ECO:0000313" key="2">
    <source>
        <dbReference type="Proteomes" id="UP000594263"/>
    </source>
</evidence>
<evidence type="ECO:0000313" key="1">
    <source>
        <dbReference type="EnsemblPlants" id="Kaladp0034s0119.1.v1.1.CDS.1"/>
    </source>
</evidence>
<dbReference type="EnsemblPlants" id="Kaladp0034s0119.1.v1.1">
    <property type="protein sequence ID" value="Kaladp0034s0119.1.v1.1.CDS.1"/>
    <property type="gene ID" value="Kaladp0034s0119.v1.1"/>
</dbReference>
<proteinExistence type="predicted"/>
<dbReference type="Gramene" id="Kaladp0034s0119.1.v1.1">
    <property type="protein sequence ID" value="Kaladp0034s0119.1.v1.1.CDS.1"/>
    <property type="gene ID" value="Kaladp0034s0119.v1.1"/>
</dbReference>
<name>A0A7N0TF67_KALFE</name>
<keyword evidence="2" id="KW-1185">Reference proteome</keyword>
<protein>
    <submittedName>
        <fullName evidence="1">Uncharacterized protein</fullName>
    </submittedName>
</protein>
<sequence length="91" mass="10532">MAGAVRFWIYEAGRSASALESRERGVITRGRKPETRWRSSGIRALRSRKTLVSGRRWIESRRRESERSEARETVKIESKERPKEIVACSLA</sequence>
<organism evidence="1 2">
    <name type="scientific">Kalanchoe fedtschenkoi</name>
    <name type="common">Lavender scallops</name>
    <name type="synonym">South American air plant</name>
    <dbReference type="NCBI Taxonomy" id="63787"/>
    <lineage>
        <taxon>Eukaryota</taxon>
        <taxon>Viridiplantae</taxon>
        <taxon>Streptophyta</taxon>
        <taxon>Embryophyta</taxon>
        <taxon>Tracheophyta</taxon>
        <taxon>Spermatophyta</taxon>
        <taxon>Magnoliopsida</taxon>
        <taxon>eudicotyledons</taxon>
        <taxon>Gunneridae</taxon>
        <taxon>Pentapetalae</taxon>
        <taxon>Saxifragales</taxon>
        <taxon>Crassulaceae</taxon>
        <taxon>Kalanchoe</taxon>
    </lineage>
</organism>
<dbReference type="AlphaFoldDB" id="A0A7N0TF67"/>
<reference evidence="1" key="1">
    <citation type="submission" date="2021-01" db="UniProtKB">
        <authorList>
            <consortium name="EnsemblPlants"/>
        </authorList>
    </citation>
    <scope>IDENTIFICATION</scope>
</reference>
<accession>A0A7N0TF67</accession>
<dbReference type="Proteomes" id="UP000594263">
    <property type="component" value="Unplaced"/>
</dbReference>